<protein>
    <recommendedName>
        <fullName evidence="3">CCHC-type domain-containing protein</fullName>
    </recommendedName>
</protein>
<feature type="compositionally biased region" description="Basic and acidic residues" evidence="2">
    <location>
        <begin position="234"/>
        <end position="255"/>
    </location>
</feature>
<gene>
    <name evidence="4" type="ORF">R1flu_010938</name>
</gene>
<feature type="compositionally biased region" description="Basic and acidic residues" evidence="2">
    <location>
        <begin position="345"/>
        <end position="360"/>
    </location>
</feature>
<organism evidence="4 5">
    <name type="scientific">Riccia fluitans</name>
    <dbReference type="NCBI Taxonomy" id="41844"/>
    <lineage>
        <taxon>Eukaryota</taxon>
        <taxon>Viridiplantae</taxon>
        <taxon>Streptophyta</taxon>
        <taxon>Embryophyta</taxon>
        <taxon>Marchantiophyta</taxon>
        <taxon>Marchantiopsida</taxon>
        <taxon>Marchantiidae</taxon>
        <taxon>Marchantiales</taxon>
        <taxon>Ricciaceae</taxon>
        <taxon>Riccia</taxon>
    </lineage>
</organism>
<dbReference type="InterPro" id="IPR036875">
    <property type="entry name" value="Znf_CCHC_sf"/>
</dbReference>
<dbReference type="PANTHER" id="PTHR31286:SF180">
    <property type="entry name" value="OS10G0362600 PROTEIN"/>
    <property type="match status" value="1"/>
</dbReference>
<dbReference type="SUPFAM" id="SSF57756">
    <property type="entry name" value="Retrovirus zinc finger-like domains"/>
    <property type="match status" value="1"/>
</dbReference>
<evidence type="ECO:0000259" key="3">
    <source>
        <dbReference type="PROSITE" id="PS50158"/>
    </source>
</evidence>
<dbReference type="Proteomes" id="UP001605036">
    <property type="component" value="Unassembled WGS sequence"/>
</dbReference>
<keyword evidence="1" id="KW-0863">Zinc-finger</keyword>
<keyword evidence="1" id="KW-0479">Metal-binding</keyword>
<sequence length="403" mass="45855">MTEERRDEIRKTLQFLRQTQGKVVRAFIDVRQFSNRIQFLKEKKFVLYTVDISPSCDAILEWADAVLHQEMGIRITRVRVLNKHCYLMIVDNKHDRDRILDAAPLFSWPHMVFALLWDPRFDSAKLDNCKVPVWVELPNIHPYLEAFGTQLLQSIGEVLFTSCEDTDCRFTSIQSCLKLDLSLDLPEVIKIADPDTGEMFQQPILYQSLPNACFHCHQRGHLVRNCRIRRQQTARKEDAEKMERAEQQNRDEKQKLGAGVPLKRKPTGDVKNVNPISSTNPYEVLAEEESREDKKDEEESIPSRRNDGGLAGMLQDQHGDAIETDLEPQTQHVSPPEQSPVRMEATAEKRKQGPSEKENRCGLGMTAPDGTENPAQNGTPQCLNPGQTQGNSSKKQGGKKIAS</sequence>
<evidence type="ECO:0000313" key="4">
    <source>
        <dbReference type="EMBL" id="KAL2643351.1"/>
    </source>
</evidence>
<dbReference type="EMBL" id="JBHFFA010000002">
    <property type="protein sequence ID" value="KAL2643351.1"/>
    <property type="molecule type" value="Genomic_DNA"/>
</dbReference>
<dbReference type="PROSITE" id="PS50158">
    <property type="entry name" value="ZF_CCHC"/>
    <property type="match status" value="1"/>
</dbReference>
<reference evidence="4 5" key="1">
    <citation type="submission" date="2024-09" db="EMBL/GenBank/DDBJ databases">
        <title>Chromosome-scale assembly of Riccia fluitans.</title>
        <authorList>
            <person name="Paukszto L."/>
            <person name="Sawicki J."/>
            <person name="Karawczyk K."/>
            <person name="Piernik-Szablinska J."/>
            <person name="Szczecinska M."/>
            <person name="Mazdziarz M."/>
        </authorList>
    </citation>
    <scope>NUCLEOTIDE SEQUENCE [LARGE SCALE GENOMIC DNA]</scope>
    <source>
        <strain evidence="4">Rf_01</strain>
        <tissue evidence="4">Aerial parts of the thallus</tissue>
    </source>
</reference>
<accession>A0ABD1Z6R4</accession>
<proteinExistence type="predicted"/>
<feature type="compositionally biased region" description="Low complexity" evidence="2">
    <location>
        <begin position="386"/>
        <end position="395"/>
    </location>
</feature>
<dbReference type="GO" id="GO:0008270">
    <property type="term" value="F:zinc ion binding"/>
    <property type="evidence" value="ECO:0007669"/>
    <property type="project" value="UniProtKB-KW"/>
</dbReference>
<comment type="caution">
    <text evidence="4">The sequence shown here is derived from an EMBL/GenBank/DDBJ whole genome shotgun (WGS) entry which is preliminary data.</text>
</comment>
<feature type="region of interest" description="Disordered" evidence="2">
    <location>
        <begin position="234"/>
        <end position="403"/>
    </location>
</feature>
<keyword evidence="1" id="KW-0862">Zinc</keyword>
<name>A0ABD1Z6R4_9MARC</name>
<dbReference type="InterPro" id="IPR001878">
    <property type="entry name" value="Znf_CCHC"/>
</dbReference>
<keyword evidence="5" id="KW-1185">Reference proteome</keyword>
<evidence type="ECO:0000256" key="2">
    <source>
        <dbReference type="SAM" id="MobiDB-lite"/>
    </source>
</evidence>
<evidence type="ECO:0000313" key="5">
    <source>
        <dbReference type="Proteomes" id="UP001605036"/>
    </source>
</evidence>
<feature type="compositionally biased region" description="Polar residues" evidence="2">
    <location>
        <begin position="373"/>
        <end position="385"/>
    </location>
</feature>
<dbReference type="PANTHER" id="PTHR31286">
    <property type="entry name" value="GLYCINE-RICH CELL WALL STRUCTURAL PROTEIN 1.8-LIKE"/>
    <property type="match status" value="1"/>
</dbReference>
<feature type="domain" description="CCHC-type" evidence="3">
    <location>
        <begin position="213"/>
        <end position="227"/>
    </location>
</feature>
<evidence type="ECO:0000256" key="1">
    <source>
        <dbReference type="PROSITE-ProRule" id="PRU00047"/>
    </source>
</evidence>
<feature type="compositionally biased region" description="Acidic residues" evidence="2">
    <location>
        <begin position="285"/>
        <end position="300"/>
    </location>
</feature>
<dbReference type="AlphaFoldDB" id="A0ABD1Z6R4"/>
<dbReference type="InterPro" id="IPR040256">
    <property type="entry name" value="At4g02000-like"/>
</dbReference>